<dbReference type="AlphaFoldDB" id="F0Z627"/>
<organism evidence="1 2">
    <name type="scientific">Dictyostelium purpureum</name>
    <name type="common">Slime mold</name>
    <dbReference type="NCBI Taxonomy" id="5786"/>
    <lineage>
        <taxon>Eukaryota</taxon>
        <taxon>Amoebozoa</taxon>
        <taxon>Evosea</taxon>
        <taxon>Eumycetozoa</taxon>
        <taxon>Dictyostelia</taxon>
        <taxon>Dictyosteliales</taxon>
        <taxon>Dictyosteliaceae</taxon>
        <taxon>Dictyostelium</taxon>
    </lineage>
</organism>
<name>F0Z627_DICPU</name>
<dbReference type="EMBL" id="GL870941">
    <property type="protein sequence ID" value="EGC40528.1"/>
    <property type="molecule type" value="Genomic_DNA"/>
</dbReference>
<accession>F0Z627</accession>
<gene>
    <name evidence="1" type="ORF">DICPUDRAFT_73856</name>
</gene>
<dbReference type="InParanoid" id="F0Z627"/>
<sequence>MSGLSKDYIKYQNNTLEDVVKKLEILYKDTIHELKAISTAVELGADIQLVAVMKHYFIPEINKSQGKKYTVQTFKISEVKVSYDTKKKFEDISQLCKDRNSVHKYIEIINRYINDVKIVNNLYPESKKYIDKFKGTVVKVFHEIKSDPEFIQKIIKCTFTNKS</sequence>
<dbReference type="VEuPathDB" id="AmoebaDB:DICPUDRAFT_73856"/>
<protein>
    <submittedName>
        <fullName evidence="1">Uncharacterized protein</fullName>
    </submittedName>
</protein>
<evidence type="ECO:0000313" key="1">
    <source>
        <dbReference type="EMBL" id="EGC40528.1"/>
    </source>
</evidence>
<dbReference type="RefSeq" id="XP_003282864.1">
    <property type="nucleotide sequence ID" value="XM_003282816.1"/>
</dbReference>
<keyword evidence="2" id="KW-1185">Reference proteome</keyword>
<reference evidence="2" key="1">
    <citation type="journal article" date="2011" name="Genome Biol.">
        <title>Comparative genomics of the social amoebae Dictyostelium discoideum and Dictyostelium purpureum.</title>
        <authorList>
            <consortium name="US DOE Joint Genome Institute (JGI-PGF)"/>
            <person name="Sucgang R."/>
            <person name="Kuo A."/>
            <person name="Tian X."/>
            <person name="Salerno W."/>
            <person name="Parikh A."/>
            <person name="Feasley C.L."/>
            <person name="Dalin E."/>
            <person name="Tu H."/>
            <person name="Huang E."/>
            <person name="Barry K."/>
            <person name="Lindquist E."/>
            <person name="Shapiro H."/>
            <person name="Bruce D."/>
            <person name="Schmutz J."/>
            <person name="Salamov A."/>
            <person name="Fey P."/>
            <person name="Gaudet P."/>
            <person name="Anjard C."/>
            <person name="Babu M.M."/>
            <person name="Basu S."/>
            <person name="Bushmanova Y."/>
            <person name="van der Wel H."/>
            <person name="Katoh-Kurasawa M."/>
            <person name="Dinh C."/>
            <person name="Coutinho P.M."/>
            <person name="Saito T."/>
            <person name="Elias M."/>
            <person name="Schaap P."/>
            <person name="Kay R.R."/>
            <person name="Henrissat B."/>
            <person name="Eichinger L."/>
            <person name="Rivero F."/>
            <person name="Putnam N.H."/>
            <person name="West C.M."/>
            <person name="Loomis W.F."/>
            <person name="Chisholm R.L."/>
            <person name="Shaulsky G."/>
            <person name="Strassmann J.E."/>
            <person name="Queller D.C."/>
            <person name="Kuspa A."/>
            <person name="Grigoriev I.V."/>
        </authorList>
    </citation>
    <scope>NUCLEOTIDE SEQUENCE [LARGE SCALE GENOMIC DNA]</scope>
    <source>
        <strain evidence="2">QSDP1</strain>
    </source>
</reference>
<proteinExistence type="predicted"/>
<dbReference type="Proteomes" id="UP000001064">
    <property type="component" value="Unassembled WGS sequence"/>
</dbReference>
<dbReference type="KEGG" id="dpp:DICPUDRAFT_73856"/>
<evidence type="ECO:0000313" key="2">
    <source>
        <dbReference type="Proteomes" id="UP000001064"/>
    </source>
</evidence>
<dbReference type="GeneID" id="10503335"/>